<dbReference type="GO" id="GO:0033990">
    <property type="term" value="F:ectoine synthase activity"/>
    <property type="evidence" value="ECO:0007669"/>
    <property type="project" value="UniProtKB-EC"/>
</dbReference>
<evidence type="ECO:0000256" key="2">
    <source>
        <dbReference type="ARBA" id="ARBA00009637"/>
    </source>
</evidence>
<dbReference type="EMBL" id="KT876095">
    <property type="protein sequence ID" value="ALR88593.1"/>
    <property type="molecule type" value="mRNA"/>
</dbReference>
<dbReference type="OrthoDB" id="9981529at2759"/>
<dbReference type="PANTHER" id="PTHR39289:SF1">
    <property type="entry name" value="L-ECTOINE SYNTHASE"/>
    <property type="match status" value="1"/>
</dbReference>
<comment type="catalytic activity">
    <reaction evidence="7">
        <text>(2S)-4-acetamido-2-aminobutanoate = L-ectoine + H2O</text>
        <dbReference type="Rhea" id="RHEA:17281"/>
        <dbReference type="ChEBI" id="CHEBI:15377"/>
        <dbReference type="ChEBI" id="CHEBI:58515"/>
        <dbReference type="ChEBI" id="CHEBI:58929"/>
        <dbReference type="EC" id="4.2.1.108"/>
    </reaction>
</comment>
<dbReference type="SUPFAM" id="SSF51182">
    <property type="entry name" value="RmlC-like cupins"/>
    <property type="match status" value="1"/>
</dbReference>
<dbReference type="AlphaFoldDB" id="A0A0U2STF1"/>
<comment type="pathway">
    <text evidence="1">Amine and polyamine biosynthesis; ectoine biosynthesis; L-ectoine from L-aspartate 4-semialdehyde: step 3/3.</text>
</comment>
<evidence type="ECO:0000256" key="7">
    <source>
        <dbReference type="ARBA" id="ARBA00048714"/>
    </source>
</evidence>
<dbReference type="PANTHER" id="PTHR39289">
    <property type="match status" value="1"/>
</dbReference>
<evidence type="ECO:0000256" key="3">
    <source>
        <dbReference type="ARBA" id="ARBA00013192"/>
    </source>
</evidence>
<evidence type="ECO:0000313" key="8">
    <source>
        <dbReference type="EMBL" id="ALR88593.1"/>
    </source>
</evidence>
<evidence type="ECO:0000256" key="4">
    <source>
        <dbReference type="ARBA" id="ARBA00019707"/>
    </source>
</evidence>
<dbReference type="EC" id="4.2.1.108" evidence="3"/>
<keyword evidence="5" id="KW-0456">Lyase</keyword>
<evidence type="ECO:0000256" key="5">
    <source>
        <dbReference type="ARBA" id="ARBA00023239"/>
    </source>
</evidence>
<dbReference type="InterPro" id="IPR011051">
    <property type="entry name" value="RmlC_Cupin_sf"/>
</dbReference>
<sequence length="251" mass="27857">MIVRHSEDVAVATLPNIEMKGKLLTDVEDGMGFSAYQVVAEEGETLKLRSSDSGDLDHIYYCISGTGDVKASNGCHYKLKPDCVVAFSSSVSAELIVETRIRLYVLYCDDINPSSERSVVKSLDEIVGTERDVDFKRGHSRRFLLKVDGFAITITSTAVMFTGDDPTKLEYRNHAESAYYISGKVSYSWNEGANKIEARITPDDGTVYNMNAHDKHMVSVHEDCIALCVFYPALRGNENHTYDGGYSSYDA</sequence>
<organism evidence="8">
    <name type="scientific">Saccoglossus kowalevskii</name>
    <name type="common">Acorn worm</name>
    <dbReference type="NCBI Taxonomy" id="10224"/>
    <lineage>
        <taxon>Eukaryota</taxon>
        <taxon>Metazoa</taxon>
        <taxon>Hemichordata</taxon>
        <taxon>Enteropneusta</taxon>
        <taxon>Harrimaniidae</taxon>
        <taxon>Saccoglossus</taxon>
    </lineage>
</organism>
<protein>
    <recommendedName>
        <fullName evidence="4">L-ectoine synthase</fullName>
        <ecNumber evidence="3">4.2.1.108</ecNumber>
    </recommendedName>
    <alternativeName>
        <fullName evidence="6">N-acetyldiaminobutyrate dehydratase</fullName>
    </alternativeName>
</protein>
<dbReference type="Gene3D" id="2.60.120.10">
    <property type="entry name" value="Jelly Rolls"/>
    <property type="match status" value="2"/>
</dbReference>
<comment type="similarity">
    <text evidence="2">Belongs to the ectoine synthase family.</text>
</comment>
<dbReference type="GO" id="GO:0019491">
    <property type="term" value="P:ectoine biosynthetic process"/>
    <property type="evidence" value="ECO:0007669"/>
    <property type="project" value="UniProtKB-UniPathway"/>
</dbReference>
<evidence type="ECO:0000256" key="1">
    <source>
        <dbReference type="ARBA" id="ARBA00005181"/>
    </source>
</evidence>
<dbReference type="InterPro" id="IPR014710">
    <property type="entry name" value="RmlC-like_jellyroll"/>
</dbReference>
<dbReference type="InterPro" id="IPR010462">
    <property type="entry name" value="Ectoine_synth"/>
</dbReference>
<proteinExistence type="evidence at transcript level"/>
<reference evidence="8" key="1">
    <citation type="journal article" date="2015" name="Nature">
        <title>Hemichordate genomes and deuterostome origins.</title>
        <authorList>
            <person name="Simakov O."/>
            <person name="Kawashima T."/>
            <person name="Marletaz F."/>
            <person name="Jenkins J."/>
            <person name="Koyanagi R."/>
            <person name="Mitros T."/>
            <person name="Hisata K."/>
            <person name="Bredeson J."/>
            <person name="Shoguchi E."/>
            <person name="Gyoja F."/>
            <person name="Yue J.X."/>
            <person name="Chen Y.C."/>
            <person name="Freeman R.M.Jr."/>
            <person name="Sasaki A."/>
            <person name="Hikosaka-Katayama T."/>
            <person name="Sato A."/>
            <person name="Fujie M."/>
            <person name="Baughman K.W."/>
            <person name="Levine J."/>
            <person name="Gonzalez P."/>
            <person name="Cameron C."/>
            <person name="Fritzenwanker J.H."/>
            <person name="Pani A.M."/>
            <person name="Goto H."/>
            <person name="Kanda M."/>
            <person name="Arakaki N."/>
            <person name="Yamasaki S."/>
            <person name="Qu J."/>
            <person name="Cree A."/>
            <person name="Ding Y."/>
            <person name="Dinh H.H."/>
            <person name="Dugan S."/>
            <person name="Holder M."/>
            <person name="Jhangiani S.N."/>
            <person name="Kovar C.L."/>
            <person name="Lee S.L."/>
            <person name="Lewis L.R."/>
            <person name="Morton D."/>
            <person name="Nazareth L.V."/>
            <person name="Okwuonu G."/>
            <person name="Santibanez J."/>
            <person name="Chen R."/>
            <person name="Richards S."/>
            <person name="Muzny D.M."/>
            <person name="Gillis A."/>
            <person name="Peshkin L."/>
            <person name="Wu M."/>
            <person name="Humphreys T."/>
            <person name="Su Y.H."/>
            <person name="Putnam N.H."/>
            <person name="Schmutz J."/>
            <person name="Fujiyama A."/>
            <person name="Yu J.K."/>
            <person name="Tagawa K."/>
            <person name="Worley K.C."/>
            <person name="Gibbs R.A."/>
            <person name="Kirschner M.W."/>
            <person name="Lowe C.J."/>
            <person name="Satoh N."/>
            <person name="Rokhsar D.S."/>
            <person name="Gerhart J."/>
        </authorList>
    </citation>
    <scope>NUCLEOTIDE SEQUENCE</scope>
</reference>
<accession>A0A0U2STF1</accession>
<dbReference type="Pfam" id="PF06339">
    <property type="entry name" value="Ectoine_synth"/>
    <property type="match status" value="1"/>
</dbReference>
<name>A0A0U2STF1_SACKO</name>
<dbReference type="UniPathway" id="UPA00067">
    <property type="reaction ID" value="UER00123"/>
</dbReference>
<evidence type="ECO:0000256" key="6">
    <source>
        <dbReference type="ARBA" id="ARBA00033271"/>
    </source>
</evidence>